<evidence type="ECO:0000313" key="1">
    <source>
        <dbReference type="EMBL" id="GAP42617.1"/>
    </source>
</evidence>
<keyword evidence="1" id="KW-0032">Aminotransferase</keyword>
<protein>
    <submittedName>
        <fullName evidence="1">Branched-chain amino acid aminotransferase</fullName>
    </submittedName>
</protein>
<dbReference type="EMBL" id="DF968182">
    <property type="protein sequence ID" value="GAP42617.1"/>
    <property type="molecule type" value="Genomic_DNA"/>
</dbReference>
<dbReference type="SUPFAM" id="SSF56752">
    <property type="entry name" value="D-aminoacid aminotransferase-like PLP-dependent enzymes"/>
    <property type="match status" value="1"/>
</dbReference>
<dbReference type="Gene3D" id="3.30.470.10">
    <property type="match status" value="1"/>
</dbReference>
<organism evidence="1">
    <name type="scientific">Lentimicrobium saccharophilum</name>
    <dbReference type="NCBI Taxonomy" id="1678841"/>
    <lineage>
        <taxon>Bacteria</taxon>
        <taxon>Pseudomonadati</taxon>
        <taxon>Bacteroidota</taxon>
        <taxon>Bacteroidia</taxon>
        <taxon>Bacteroidales</taxon>
        <taxon>Lentimicrobiaceae</taxon>
        <taxon>Lentimicrobium</taxon>
    </lineage>
</organism>
<dbReference type="OrthoDB" id="1148709at2"/>
<dbReference type="InterPro" id="IPR001544">
    <property type="entry name" value="Aminotrans_IV"/>
</dbReference>
<reference evidence="1" key="1">
    <citation type="journal article" date="2015" name="Genome Announc.">
        <title>Draft Genome Sequence of Bacteroidales Strain TBC1, a Novel Isolate from a Methanogenic Wastewater Treatment System.</title>
        <authorList>
            <person name="Tourlousse D.M."/>
            <person name="Matsuura N."/>
            <person name="Sun L."/>
            <person name="Toyonaga M."/>
            <person name="Kuroda K."/>
            <person name="Ohashi A."/>
            <person name="Cruz R."/>
            <person name="Yamaguchi T."/>
            <person name="Sekiguchi Y."/>
        </authorList>
    </citation>
    <scope>NUCLEOTIDE SEQUENCE [LARGE SCALE GENOMIC DNA]</scope>
    <source>
        <strain evidence="1">TBC1</strain>
    </source>
</reference>
<dbReference type="InterPro" id="IPR043131">
    <property type="entry name" value="BCAT-like_N"/>
</dbReference>
<keyword evidence="2" id="KW-1185">Reference proteome</keyword>
<proteinExistence type="predicted"/>
<dbReference type="GO" id="GO:0008483">
    <property type="term" value="F:transaminase activity"/>
    <property type="evidence" value="ECO:0007669"/>
    <property type="project" value="UniProtKB-KW"/>
</dbReference>
<dbReference type="InterPro" id="IPR043132">
    <property type="entry name" value="BCAT-like_C"/>
</dbReference>
<dbReference type="Pfam" id="PF01063">
    <property type="entry name" value="Aminotran_4"/>
    <property type="match status" value="1"/>
</dbReference>
<dbReference type="RefSeq" id="WP_062038682.1">
    <property type="nucleotide sequence ID" value="NZ_DF968182.1"/>
</dbReference>
<sequence>MSLLFETISIRDGRPENLRWHQQRVDASVKAASGRVPSFLLTEEIKVPPSAASGQYRCRVDYDTEIREITFRPYVFNAISSLKLIEDNTITYNLKFAERTALLNLFAQRGSCDDVLIVKNGLITDSIYANVALLKNGQWFTPLAPLLPGTCRARLIDENMLIPVPIRVDNLYHYESILLINALRGFRPRRAFPVSGVRF</sequence>
<name>A0A0S7C0M3_9BACT</name>
<accession>A0A0S7C0M3</accession>
<dbReference type="AlphaFoldDB" id="A0A0S7C0M3"/>
<dbReference type="STRING" id="1678841.TBC1_11749"/>
<dbReference type="Gene3D" id="3.20.10.10">
    <property type="entry name" value="D-amino Acid Aminotransferase, subunit A, domain 2"/>
    <property type="match status" value="1"/>
</dbReference>
<gene>
    <name evidence="1" type="ORF">TBC1_11749</name>
</gene>
<keyword evidence="1" id="KW-0808">Transferase</keyword>
<evidence type="ECO:0000313" key="2">
    <source>
        <dbReference type="Proteomes" id="UP000053091"/>
    </source>
</evidence>
<dbReference type="Proteomes" id="UP000053091">
    <property type="component" value="Unassembled WGS sequence"/>
</dbReference>
<dbReference type="InterPro" id="IPR036038">
    <property type="entry name" value="Aminotransferase-like"/>
</dbReference>